<reference evidence="4" key="1">
    <citation type="submission" date="2022-05" db="EMBL/GenBank/DDBJ databases">
        <title>The Musa troglodytarum L. genome provides insights into the mechanism of non-climacteric behaviour and enrichment of carotenoids.</title>
        <authorList>
            <person name="Wang J."/>
        </authorList>
    </citation>
    <scope>NUCLEOTIDE SEQUENCE</scope>
    <source>
        <tissue evidence="4">Leaf</tissue>
    </source>
</reference>
<keyword evidence="5" id="KW-1185">Reference proteome</keyword>
<dbReference type="PANTHER" id="PTHR43752">
    <property type="entry name" value="BNR/ASP-BOX REPEAT FAMILY PROTEIN"/>
    <property type="match status" value="1"/>
</dbReference>
<gene>
    <name evidence="4" type="ORF">MUK42_12050</name>
</gene>
<dbReference type="Proteomes" id="UP001055439">
    <property type="component" value="Chromosome 7"/>
</dbReference>
<dbReference type="InterPro" id="IPR036278">
    <property type="entry name" value="Sialidase_sf"/>
</dbReference>
<name>A0A9E7GKF2_9LILI</name>
<evidence type="ECO:0000313" key="4">
    <source>
        <dbReference type="EMBL" id="URE16856.1"/>
    </source>
</evidence>
<organism evidence="4 5">
    <name type="scientific">Musa troglodytarum</name>
    <name type="common">fe'i banana</name>
    <dbReference type="NCBI Taxonomy" id="320322"/>
    <lineage>
        <taxon>Eukaryota</taxon>
        <taxon>Viridiplantae</taxon>
        <taxon>Streptophyta</taxon>
        <taxon>Embryophyta</taxon>
        <taxon>Tracheophyta</taxon>
        <taxon>Spermatophyta</taxon>
        <taxon>Magnoliopsida</taxon>
        <taxon>Liliopsida</taxon>
        <taxon>Zingiberales</taxon>
        <taxon>Musaceae</taxon>
        <taxon>Musa</taxon>
    </lineage>
</organism>
<feature type="region of interest" description="Disordered" evidence="1">
    <location>
        <begin position="39"/>
        <end position="60"/>
    </location>
</feature>
<dbReference type="Gene3D" id="2.120.10.10">
    <property type="match status" value="1"/>
</dbReference>
<dbReference type="AlphaFoldDB" id="A0A9E7GKF2"/>
<evidence type="ECO:0000256" key="2">
    <source>
        <dbReference type="SAM" id="SignalP"/>
    </source>
</evidence>
<dbReference type="Pfam" id="PF13088">
    <property type="entry name" value="BNR_2"/>
    <property type="match status" value="1"/>
</dbReference>
<feature type="compositionally biased region" description="Gly residues" evidence="1">
    <location>
        <begin position="47"/>
        <end position="58"/>
    </location>
</feature>
<accession>A0A9E7GKF2</accession>
<dbReference type="PANTHER" id="PTHR43752:SF2">
    <property type="entry name" value="BNR_ASP-BOX REPEAT FAMILY PROTEIN"/>
    <property type="match status" value="1"/>
</dbReference>
<feature type="signal peptide" evidence="2">
    <location>
        <begin position="1"/>
        <end position="15"/>
    </location>
</feature>
<dbReference type="InterPro" id="IPR011040">
    <property type="entry name" value="Sialidase"/>
</dbReference>
<feature type="domain" description="Sialidase" evidence="3">
    <location>
        <begin position="112"/>
        <end position="385"/>
    </location>
</feature>
<feature type="chain" id="PRO_5038520270" evidence="2">
    <location>
        <begin position="16"/>
        <end position="407"/>
    </location>
</feature>
<protein>
    <submittedName>
        <fullName evidence="4">BNR/Asp-box repeat</fullName>
    </submittedName>
</protein>
<evidence type="ECO:0000313" key="5">
    <source>
        <dbReference type="Proteomes" id="UP001055439"/>
    </source>
</evidence>
<proteinExistence type="predicted"/>
<dbReference type="SUPFAM" id="SSF50939">
    <property type="entry name" value="Sialidases"/>
    <property type="match status" value="1"/>
</dbReference>
<evidence type="ECO:0000259" key="3">
    <source>
        <dbReference type="Pfam" id="PF13088"/>
    </source>
</evidence>
<keyword evidence="2" id="KW-0732">Signal</keyword>
<evidence type="ECO:0000256" key="1">
    <source>
        <dbReference type="SAM" id="MobiDB-lite"/>
    </source>
</evidence>
<dbReference type="OrthoDB" id="504663at2759"/>
<sequence>MGLLSLFLFLCASSGLLLDAPRALFLRFHKGTELAGGSTRFRKNTQGKGGGGWGGGQGMHSVARRELDSGSDGITNNSSAGWKMERQGFTFPAGAAPFNSCHASTIVEVERGNFLVAYFGGSHEGAPDVKIWLQRYSDGCWQPPLMADEQPEVPMWNPVLFQLPSRELLLFYKIGQEVQKWSGCMKRSVDGGITWSDREQLPPGILGPTKNKRDSALQPILLDDGRLLCGSSVESWNSWGAWLEVTTDCGRSWRKHGPIYIEGETLGVIQPVPYLTARGSIRMLLRSFENIGYVFMAESEDGGITWSFARPTELPNPNSGGIDGVKLRDGRLLLVYNTVSRGVLKVASSVDDGDSWVEIMTLEEDLDMEFSYPAVIQAADELIHVTYTYNRTQIKHIVLQPGDVGEL</sequence>
<dbReference type="CDD" id="cd15482">
    <property type="entry name" value="Sialidase_non-viral"/>
    <property type="match status" value="1"/>
</dbReference>
<dbReference type="EMBL" id="CP097509">
    <property type="protein sequence ID" value="URE16856.1"/>
    <property type="molecule type" value="Genomic_DNA"/>
</dbReference>